<comment type="caution">
    <text evidence="1">The sequence shown here is derived from an EMBL/GenBank/DDBJ whole genome shotgun (WGS) entry which is preliminary data.</text>
</comment>
<dbReference type="AlphaFoldDB" id="A0AAD7H224"/>
<name>A0AAD7H224_MYCRO</name>
<protein>
    <submittedName>
        <fullName evidence="1">Uncharacterized protein</fullName>
    </submittedName>
</protein>
<evidence type="ECO:0000313" key="1">
    <source>
        <dbReference type="EMBL" id="KAJ7710501.1"/>
    </source>
</evidence>
<dbReference type="Proteomes" id="UP001221757">
    <property type="component" value="Unassembled WGS sequence"/>
</dbReference>
<reference evidence="1" key="1">
    <citation type="submission" date="2023-03" db="EMBL/GenBank/DDBJ databases">
        <title>Massive genome expansion in bonnet fungi (Mycena s.s.) driven by repeated elements and novel gene families across ecological guilds.</title>
        <authorList>
            <consortium name="Lawrence Berkeley National Laboratory"/>
            <person name="Harder C.B."/>
            <person name="Miyauchi S."/>
            <person name="Viragh M."/>
            <person name="Kuo A."/>
            <person name="Thoen E."/>
            <person name="Andreopoulos B."/>
            <person name="Lu D."/>
            <person name="Skrede I."/>
            <person name="Drula E."/>
            <person name="Henrissat B."/>
            <person name="Morin E."/>
            <person name="Kohler A."/>
            <person name="Barry K."/>
            <person name="LaButti K."/>
            <person name="Morin E."/>
            <person name="Salamov A."/>
            <person name="Lipzen A."/>
            <person name="Mereny Z."/>
            <person name="Hegedus B."/>
            <person name="Baldrian P."/>
            <person name="Stursova M."/>
            <person name="Weitz H."/>
            <person name="Taylor A."/>
            <person name="Grigoriev I.V."/>
            <person name="Nagy L.G."/>
            <person name="Martin F."/>
            <person name="Kauserud H."/>
        </authorList>
    </citation>
    <scope>NUCLEOTIDE SEQUENCE</scope>
    <source>
        <strain evidence="1">CBHHK067</strain>
    </source>
</reference>
<dbReference type="EMBL" id="JARKIE010000001">
    <property type="protein sequence ID" value="KAJ7710501.1"/>
    <property type="molecule type" value="Genomic_DNA"/>
</dbReference>
<dbReference type="SUPFAM" id="SSF54001">
    <property type="entry name" value="Cysteine proteinases"/>
    <property type="match status" value="1"/>
</dbReference>
<dbReference type="Gene3D" id="3.90.70.10">
    <property type="entry name" value="Cysteine proteinases"/>
    <property type="match status" value="1"/>
</dbReference>
<keyword evidence="2" id="KW-1185">Reference proteome</keyword>
<accession>A0AAD7H224</accession>
<organism evidence="1 2">
    <name type="scientific">Mycena rosella</name>
    <name type="common">Pink bonnet</name>
    <name type="synonym">Agaricus rosellus</name>
    <dbReference type="NCBI Taxonomy" id="1033263"/>
    <lineage>
        <taxon>Eukaryota</taxon>
        <taxon>Fungi</taxon>
        <taxon>Dikarya</taxon>
        <taxon>Basidiomycota</taxon>
        <taxon>Agaricomycotina</taxon>
        <taxon>Agaricomycetes</taxon>
        <taxon>Agaricomycetidae</taxon>
        <taxon>Agaricales</taxon>
        <taxon>Marasmiineae</taxon>
        <taxon>Mycenaceae</taxon>
        <taxon>Mycena</taxon>
    </lineage>
</organism>
<sequence>MQGGHQEDTAEFLGFFEKELLTLVPASASKPTPTVEAEEGWLEVGRKNHAVVMRTITAAESPISRIFRGKFCSTLRAAGQKDSVIIEDWRALRLDIRAVRWAWQPRASISSSRRCCPYSCCTSSASTTTPRGSSSSRSTWRSAWSWRLGVMLAPPVTMRKPVRYKLFVAVYHHGASAAYRSMCFTGRTGGHGRQRALAHVGRAGWCARSLRGSVRAGARAGGGRWAGCWAQRGCVCEGFYRGEGG</sequence>
<proteinExistence type="predicted"/>
<dbReference type="InterPro" id="IPR038765">
    <property type="entry name" value="Papain-like_cys_pep_sf"/>
</dbReference>
<evidence type="ECO:0000313" key="2">
    <source>
        <dbReference type="Proteomes" id="UP001221757"/>
    </source>
</evidence>
<gene>
    <name evidence="1" type="ORF">B0H17DRAFT_2309</name>
</gene>